<evidence type="ECO:0008006" key="3">
    <source>
        <dbReference type="Google" id="ProtNLM"/>
    </source>
</evidence>
<gene>
    <name evidence="1" type="ORF">JRJ22_15425</name>
</gene>
<protein>
    <recommendedName>
        <fullName evidence="3">XRE family transcriptional regulator</fullName>
    </recommendedName>
</protein>
<sequence>MKVNADKLMELAQKEGWSIPELANRLGVDYSYLFRVLKKSKNGGGKLFNGLYQLCKEKDLNIEEYIFLQKTLSTNNDKKEVI</sequence>
<proteinExistence type="predicted"/>
<dbReference type="Proteomes" id="UP000663452">
    <property type="component" value="Chromosome"/>
</dbReference>
<evidence type="ECO:0000313" key="1">
    <source>
        <dbReference type="EMBL" id="QSF42705.1"/>
    </source>
</evidence>
<dbReference type="EMBL" id="CP070969">
    <property type="protein sequence ID" value="QSF42705.1"/>
    <property type="molecule type" value="Genomic_DNA"/>
</dbReference>
<name>A0ABX7L499_9BACL</name>
<evidence type="ECO:0000313" key="2">
    <source>
        <dbReference type="Proteomes" id="UP000663452"/>
    </source>
</evidence>
<accession>A0ABX7L499</accession>
<organism evidence="1 2">
    <name type="scientific">Paenibacillus tianjinensis</name>
    <dbReference type="NCBI Taxonomy" id="2810347"/>
    <lineage>
        <taxon>Bacteria</taxon>
        <taxon>Bacillati</taxon>
        <taxon>Bacillota</taxon>
        <taxon>Bacilli</taxon>
        <taxon>Bacillales</taxon>
        <taxon>Paenibacillaceae</taxon>
        <taxon>Paenibacillus</taxon>
    </lineage>
</organism>
<reference evidence="1 2" key="1">
    <citation type="submission" date="2021-02" db="EMBL/GenBank/DDBJ databases">
        <title>Paenibacillus tianjinensis sp. nov.</title>
        <authorList>
            <person name="Liu H."/>
        </authorList>
    </citation>
    <scope>NUCLEOTIDE SEQUENCE [LARGE SCALE GENOMIC DNA]</scope>
    <source>
        <strain evidence="1 2">TB2019</strain>
    </source>
</reference>
<dbReference type="RefSeq" id="WP_206100394.1">
    <property type="nucleotide sequence ID" value="NZ_CP070969.1"/>
</dbReference>
<keyword evidence="2" id="KW-1185">Reference proteome</keyword>